<dbReference type="RefSeq" id="WP_054307682.1">
    <property type="nucleotide sequence ID" value="NZ_CAMIPJ010000003.1"/>
</dbReference>
<evidence type="ECO:0000313" key="4">
    <source>
        <dbReference type="Proteomes" id="UP000307968"/>
    </source>
</evidence>
<evidence type="ECO:0000313" key="3">
    <source>
        <dbReference type="Proteomes" id="UP000271603"/>
    </source>
</evidence>
<name>A0A3S4GE64_SERRU</name>
<proteinExistence type="predicted"/>
<dbReference type="EMBL" id="LR590463">
    <property type="protein sequence ID" value="VTP60992.1"/>
    <property type="molecule type" value="Genomic_DNA"/>
</dbReference>
<dbReference type="InterPro" id="IPR010862">
    <property type="entry name" value="DUF1493"/>
</dbReference>
<gene>
    <name evidence="2" type="ORF">NCTC12971_01499</name>
    <name evidence="1" type="ORF">NCTC9419_04029</name>
</gene>
<evidence type="ECO:0000313" key="2">
    <source>
        <dbReference type="EMBL" id="VTP60992.1"/>
    </source>
</evidence>
<evidence type="ECO:0000313" key="1">
    <source>
        <dbReference type="EMBL" id="VEA72416.1"/>
    </source>
</evidence>
<dbReference type="Proteomes" id="UP000271603">
    <property type="component" value="Chromosome"/>
</dbReference>
<protein>
    <submittedName>
        <fullName evidence="1">Protein of uncharacterized function (DUF1493)</fullName>
    </submittedName>
</protein>
<dbReference type="AlphaFoldDB" id="A0A3S4GE64"/>
<dbReference type="GeneID" id="61764746"/>
<dbReference type="EMBL" id="LR134155">
    <property type="protein sequence ID" value="VEA72416.1"/>
    <property type="molecule type" value="Genomic_DNA"/>
</dbReference>
<dbReference type="Proteomes" id="UP000307968">
    <property type="component" value="Chromosome"/>
</dbReference>
<accession>A0A3S4GE64</accession>
<reference evidence="1 3" key="1">
    <citation type="submission" date="2018-12" db="EMBL/GenBank/DDBJ databases">
        <authorList>
            <consortium name="Pathogen Informatics"/>
        </authorList>
    </citation>
    <scope>NUCLEOTIDE SEQUENCE [LARGE SCALE GENOMIC DNA]</scope>
    <source>
        <strain evidence="2 4">NCTC12971</strain>
        <strain evidence="1 3">NCTC9419</strain>
    </source>
</reference>
<sequence>MVAEALEERVIALVRKHYGAVIIGRQPVITPDSDIDTDIGMEWSDAEELMEEFFEEFSVDKAGFNIETYYPDPPISTLFKNLFRREKDLPEAPAFTVNMLIESAKVGRWLY</sequence>
<dbReference type="Pfam" id="PF07377">
    <property type="entry name" value="DUF1493"/>
    <property type="match status" value="1"/>
</dbReference>
<organism evidence="1 3">
    <name type="scientific">Serratia rubidaea</name>
    <name type="common">Serratia marinorubra</name>
    <dbReference type="NCBI Taxonomy" id="61652"/>
    <lineage>
        <taxon>Bacteria</taxon>
        <taxon>Pseudomonadati</taxon>
        <taxon>Pseudomonadota</taxon>
        <taxon>Gammaproteobacteria</taxon>
        <taxon>Enterobacterales</taxon>
        <taxon>Yersiniaceae</taxon>
        <taxon>Serratia</taxon>
    </lineage>
</organism>